<dbReference type="EMBL" id="ML991786">
    <property type="protein sequence ID" value="KAF2236206.1"/>
    <property type="molecule type" value="Genomic_DNA"/>
</dbReference>
<dbReference type="Gene3D" id="3.40.50.150">
    <property type="entry name" value="Vaccinia Virus protein VP39"/>
    <property type="match status" value="1"/>
</dbReference>
<evidence type="ECO:0000313" key="7">
    <source>
        <dbReference type="EMBL" id="KAF2236206.1"/>
    </source>
</evidence>
<evidence type="ECO:0000259" key="6">
    <source>
        <dbReference type="Pfam" id="PF08100"/>
    </source>
</evidence>
<dbReference type="OrthoDB" id="3340390at2759"/>
<keyword evidence="2 7" id="KW-0808">Transferase</keyword>
<evidence type="ECO:0000256" key="1">
    <source>
        <dbReference type="ARBA" id="ARBA00022603"/>
    </source>
</evidence>
<evidence type="ECO:0000256" key="4">
    <source>
        <dbReference type="PIRSR" id="PIRSR005739-1"/>
    </source>
</evidence>
<evidence type="ECO:0000259" key="5">
    <source>
        <dbReference type="Pfam" id="PF00891"/>
    </source>
</evidence>
<dbReference type="PROSITE" id="PS51683">
    <property type="entry name" value="SAM_OMT_II"/>
    <property type="match status" value="1"/>
</dbReference>
<dbReference type="InterPro" id="IPR001077">
    <property type="entry name" value="COMT_C"/>
</dbReference>
<dbReference type="InterPro" id="IPR029063">
    <property type="entry name" value="SAM-dependent_MTases_sf"/>
</dbReference>
<feature type="domain" description="O-methyltransferase dimerisation" evidence="6">
    <location>
        <begin position="53"/>
        <end position="130"/>
    </location>
</feature>
<dbReference type="AlphaFoldDB" id="A0A6A6HDJ1"/>
<dbReference type="PIRSF" id="PIRSF005739">
    <property type="entry name" value="O-mtase"/>
    <property type="match status" value="1"/>
</dbReference>
<dbReference type="InterPro" id="IPR036388">
    <property type="entry name" value="WH-like_DNA-bd_sf"/>
</dbReference>
<dbReference type="Pfam" id="PF08100">
    <property type="entry name" value="Dimerisation"/>
    <property type="match status" value="1"/>
</dbReference>
<dbReference type="InterPro" id="IPR016461">
    <property type="entry name" value="COMT-like"/>
</dbReference>
<dbReference type="PANTHER" id="PTHR43712:SF1">
    <property type="entry name" value="HYPOTHETICAL O-METHYLTRANSFERASE (EUROFUNG)-RELATED"/>
    <property type="match status" value="1"/>
</dbReference>
<dbReference type="SUPFAM" id="SSF46785">
    <property type="entry name" value="Winged helix' DNA-binding domain"/>
    <property type="match status" value="1"/>
</dbReference>
<dbReference type="GO" id="GO:0032259">
    <property type="term" value="P:methylation"/>
    <property type="evidence" value="ECO:0007669"/>
    <property type="project" value="UniProtKB-KW"/>
</dbReference>
<evidence type="ECO:0000256" key="3">
    <source>
        <dbReference type="ARBA" id="ARBA00022691"/>
    </source>
</evidence>
<accession>A0A6A6HDJ1</accession>
<dbReference type="GO" id="GO:0046983">
    <property type="term" value="F:protein dimerization activity"/>
    <property type="evidence" value="ECO:0007669"/>
    <property type="project" value="InterPro"/>
</dbReference>
<evidence type="ECO:0000256" key="2">
    <source>
        <dbReference type="ARBA" id="ARBA00022679"/>
    </source>
</evidence>
<feature type="active site" description="Proton acceptor" evidence="4">
    <location>
        <position position="302"/>
    </location>
</feature>
<dbReference type="InterPro" id="IPR012967">
    <property type="entry name" value="COMT_dimerisation"/>
</dbReference>
<keyword evidence="3" id="KW-0949">S-adenosyl-L-methionine</keyword>
<organism evidence="7 8">
    <name type="scientific">Viridothelium virens</name>
    <name type="common">Speckled blister lichen</name>
    <name type="synonym">Trypethelium virens</name>
    <dbReference type="NCBI Taxonomy" id="1048519"/>
    <lineage>
        <taxon>Eukaryota</taxon>
        <taxon>Fungi</taxon>
        <taxon>Dikarya</taxon>
        <taxon>Ascomycota</taxon>
        <taxon>Pezizomycotina</taxon>
        <taxon>Dothideomycetes</taxon>
        <taxon>Dothideomycetes incertae sedis</taxon>
        <taxon>Trypetheliales</taxon>
        <taxon>Trypetheliaceae</taxon>
        <taxon>Viridothelium</taxon>
    </lineage>
</organism>
<dbReference type="InterPro" id="IPR036390">
    <property type="entry name" value="WH_DNA-bd_sf"/>
</dbReference>
<protein>
    <submittedName>
        <fullName evidence="7">S-adenosyl-L-methionine-dependent methyltransferase</fullName>
    </submittedName>
</protein>
<feature type="domain" description="O-methyltransferase C-terminal" evidence="5">
    <location>
        <begin position="229"/>
        <end position="373"/>
    </location>
</feature>
<reference evidence="7" key="1">
    <citation type="journal article" date="2020" name="Stud. Mycol.">
        <title>101 Dothideomycetes genomes: a test case for predicting lifestyles and emergence of pathogens.</title>
        <authorList>
            <person name="Haridas S."/>
            <person name="Albert R."/>
            <person name="Binder M."/>
            <person name="Bloem J."/>
            <person name="Labutti K."/>
            <person name="Salamov A."/>
            <person name="Andreopoulos B."/>
            <person name="Baker S."/>
            <person name="Barry K."/>
            <person name="Bills G."/>
            <person name="Bluhm B."/>
            <person name="Cannon C."/>
            <person name="Castanera R."/>
            <person name="Culley D."/>
            <person name="Daum C."/>
            <person name="Ezra D."/>
            <person name="Gonzalez J."/>
            <person name="Henrissat B."/>
            <person name="Kuo A."/>
            <person name="Liang C."/>
            <person name="Lipzen A."/>
            <person name="Lutzoni F."/>
            <person name="Magnuson J."/>
            <person name="Mondo S."/>
            <person name="Nolan M."/>
            <person name="Ohm R."/>
            <person name="Pangilinan J."/>
            <person name="Park H.-J."/>
            <person name="Ramirez L."/>
            <person name="Alfaro M."/>
            <person name="Sun H."/>
            <person name="Tritt A."/>
            <person name="Yoshinaga Y."/>
            <person name="Zwiers L.-H."/>
            <person name="Turgeon B."/>
            <person name="Goodwin S."/>
            <person name="Spatafora J."/>
            <person name="Crous P."/>
            <person name="Grigoriev I."/>
        </authorList>
    </citation>
    <scope>NUCLEOTIDE SEQUENCE</scope>
    <source>
        <strain evidence="7">Tuck. ex Michener</strain>
    </source>
</reference>
<evidence type="ECO:0000313" key="8">
    <source>
        <dbReference type="Proteomes" id="UP000800092"/>
    </source>
</evidence>
<gene>
    <name evidence="7" type="ORF">EV356DRAFT_531142</name>
</gene>
<dbReference type="Gene3D" id="1.10.10.10">
    <property type="entry name" value="Winged helix-like DNA-binding domain superfamily/Winged helix DNA-binding domain"/>
    <property type="match status" value="1"/>
</dbReference>
<dbReference type="GO" id="GO:0008171">
    <property type="term" value="F:O-methyltransferase activity"/>
    <property type="evidence" value="ECO:0007669"/>
    <property type="project" value="InterPro"/>
</dbReference>
<dbReference type="Pfam" id="PF00891">
    <property type="entry name" value="Methyltransf_2"/>
    <property type="match status" value="1"/>
</dbReference>
<sequence>MATSLDSKIDSLAAQIQSLTAEVQNDDAARKKLLGTTMAAMGQLETPLETVWKIIMSPHAPSALMSLIKLGVIEHLAKAPAPMSSAELSKATGGDQVLIVRLCRPLLPQGIIAEVDAELYAATPITKLLTDPVIVGGYTFMFSCPSHTLTQMPQYLQDNGWKNVNGYPGPFQAAKSTKLTMWPWLCEHPDLLNHFAKFMGGQRMMRIDWFNFLPIAEMMLNGAKKNSEAVLMVDVGGGEGHDIEKFHKAFPDAPGQLVLQDLPDVIGMIKDLHPAVRRMPHDFFQEQPVTGARVYYLRSIMHDWGDDDCVKILRRIADAMTSGYSKVFLNEFILPAKDVPMYPSLLDINMMCILNGMERTEKQWIELLAKAGLRVVRFHTVQNVENEGLIEAELM</sequence>
<dbReference type="SUPFAM" id="SSF53335">
    <property type="entry name" value="S-adenosyl-L-methionine-dependent methyltransferases"/>
    <property type="match status" value="1"/>
</dbReference>
<dbReference type="Proteomes" id="UP000800092">
    <property type="component" value="Unassembled WGS sequence"/>
</dbReference>
<name>A0A6A6HDJ1_VIRVR</name>
<keyword evidence="8" id="KW-1185">Reference proteome</keyword>
<proteinExistence type="predicted"/>
<keyword evidence="1 7" id="KW-0489">Methyltransferase</keyword>
<dbReference type="PANTHER" id="PTHR43712">
    <property type="entry name" value="PUTATIVE (AFU_ORTHOLOGUE AFUA_4G14580)-RELATED"/>
    <property type="match status" value="1"/>
</dbReference>